<dbReference type="NCBIfam" id="TIGR01084">
    <property type="entry name" value="mutY"/>
    <property type="match status" value="1"/>
</dbReference>
<dbReference type="InterPro" id="IPR004035">
    <property type="entry name" value="Endouclease-III_FeS-bd_BS"/>
</dbReference>
<comment type="catalytic activity">
    <reaction evidence="1 14">
        <text>Hydrolyzes free adenine bases from 7,8-dihydro-8-oxoguanine:adenine mismatched double-stranded DNA, leaving an apurinic site.</text>
        <dbReference type="EC" id="3.2.2.31"/>
    </reaction>
</comment>
<dbReference type="SUPFAM" id="SSF48150">
    <property type="entry name" value="DNA-glycosylase"/>
    <property type="match status" value="1"/>
</dbReference>
<sequence length="348" mass="39838">MNEIAKKLISWYLVNKRDMPWRNTTDPYKIWLSEIMLQQTRVAQGMPYYLSFINAFPTVHDLAKANEDEVLKLWQGLGYYSRARNLHATAKFVSRELNGLFPNNYNGLLSLKGVGDYTASAIASICFGEPKAVLDGNVFRVLSRVFNIDTPINESIGKKEFALLASELLDKDNPATYNQAIMEFGAIHCKPQSPLCNNCILIDSCQAYKSNRVKELPVKLKKIKIKKVYYNYIVPISHNNDTVLVKRPPKGIWANLFEFPLIESPKEITLSQLVLSDKLKQLGLESNTPVLYNENSIVHKLSHRHIYTKFWIIDVDEISNNKVSFTEIEKYPVPVLIANFIKDFCKNN</sequence>
<dbReference type="InterPro" id="IPR003265">
    <property type="entry name" value="HhH-GPD_domain"/>
</dbReference>
<dbReference type="PANTHER" id="PTHR42944:SF1">
    <property type="entry name" value="ADENINE DNA GLYCOSYLASE"/>
    <property type="match status" value="1"/>
</dbReference>
<keyword evidence="8 14" id="KW-0227">DNA damage</keyword>
<evidence type="ECO:0000256" key="6">
    <source>
        <dbReference type="ARBA" id="ARBA00022485"/>
    </source>
</evidence>
<dbReference type="Gene3D" id="1.10.340.30">
    <property type="entry name" value="Hypothetical protein, domain 2"/>
    <property type="match status" value="1"/>
</dbReference>
<dbReference type="CDD" id="cd00056">
    <property type="entry name" value="ENDO3c"/>
    <property type="match status" value="1"/>
</dbReference>
<dbReference type="InterPro" id="IPR029119">
    <property type="entry name" value="MutY_C"/>
</dbReference>
<comment type="function">
    <text evidence="2">Adenine glycosylase active on G-A mispairs. MutY also corrects error-prone DNA synthesis past GO lesions which are due to the oxidatively damaged form of guanine: 7,8-dihydro-8-oxoguanine (8-oxo-dGTP).</text>
</comment>
<reference evidence="17" key="1">
    <citation type="journal article" date="2019" name="Int. J. Syst. Evol. Microbiol.">
        <title>The Global Catalogue of Microorganisms (GCM) 10K type strain sequencing project: providing services to taxonomists for standard genome sequencing and annotation.</title>
        <authorList>
            <consortium name="The Broad Institute Genomics Platform"/>
            <consortium name="The Broad Institute Genome Sequencing Center for Infectious Disease"/>
            <person name="Wu L."/>
            <person name="Ma J."/>
        </authorList>
    </citation>
    <scope>NUCLEOTIDE SEQUENCE [LARGE SCALE GENOMIC DNA]</scope>
    <source>
        <strain evidence="17">CCUG 62114</strain>
    </source>
</reference>
<keyword evidence="12" id="KW-0234">DNA repair</keyword>
<dbReference type="Pfam" id="PF00633">
    <property type="entry name" value="HHH"/>
    <property type="match status" value="1"/>
</dbReference>
<dbReference type="Pfam" id="PF00730">
    <property type="entry name" value="HhH-GPD"/>
    <property type="match status" value="1"/>
</dbReference>
<evidence type="ECO:0000256" key="11">
    <source>
        <dbReference type="ARBA" id="ARBA00023014"/>
    </source>
</evidence>
<gene>
    <name evidence="16" type="primary">mutY</name>
    <name evidence="16" type="ORF">ACFQ1O_10565</name>
</gene>
<dbReference type="SMART" id="SM00525">
    <property type="entry name" value="FES"/>
    <property type="match status" value="1"/>
</dbReference>
<evidence type="ECO:0000259" key="15">
    <source>
        <dbReference type="SMART" id="SM00478"/>
    </source>
</evidence>
<keyword evidence="17" id="KW-1185">Reference proteome</keyword>
<dbReference type="Gene3D" id="1.10.1670.10">
    <property type="entry name" value="Helix-hairpin-Helix base-excision DNA repair enzymes (C-terminal)"/>
    <property type="match status" value="1"/>
</dbReference>
<accession>A0ABW3I487</accession>
<evidence type="ECO:0000256" key="1">
    <source>
        <dbReference type="ARBA" id="ARBA00000843"/>
    </source>
</evidence>
<feature type="domain" description="HhH-GPD" evidence="15">
    <location>
        <begin position="36"/>
        <end position="187"/>
    </location>
</feature>
<comment type="similarity">
    <text evidence="3 14">Belongs to the Nth/MutY family.</text>
</comment>
<evidence type="ECO:0000313" key="16">
    <source>
        <dbReference type="EMBL" id="MFD0964447.1"/>
    </source>
</evidence>
<dbReference type="InterPro" id="IPR044298">
    <property type="entry name" value="MIG/MutY"/>
</dbReference>
<dbReference type="PANTHER" id="PTHR42944">
    <property type="entry name" value="ADENINE DNA GLYCOSYLASE"/>
    <property type="match status" value="1"/>
</dbReference>
<organism evidence="16 17">
    <name type="scientific">Pseudofulvibacter geojedonensis</name>
    <dbReference type="NCBI Taxonomy" id="1123758"/>
    <lineage>
        <taxon>Bacteria</taxon>
        <taxon>Pseudomonadati</taxon>
        <taxon>Bacteroidota</taxon>
        <taxon>Flavobacteriia</taxon>
        <taxon>Flavobacteriales</taxon>
        <taxon>Flavobacteriaceae</taxon>
        <taxon>Pseudofulvibacter</taxon>
    </lineage>
</organism>
<dbReference type="Gene3D" id="3.90.79.10">
    <property type="entry name" value="Nucleoside Triphosphate Pyrophosphohydrolase"/>
    <property type="match status" value="1"/>
</dbReference>
<dbReference type="InterPro" id="IPR000445">
    <property type="entry name" value="HhH_motif"/>
</dbReference>
<evidence type="ECO:0000256" key="10">
    <source>
        <dbReference type="ARBA" id="ARBA00023004"/>
    </source>
</evidence>
<evidence type="ECO:0000256" key="8">
    <source>
        <dbReference type="ARBA" id="ARBA00022763"/>
    </source>
</evidence>
<dbReference type="InterPro" id="IPR023170">
    <property type="entry name" value="HhH_base_excis_C"/>
</dbReference>
<keyword evidence="13 14" id="KW-0326">Glycosidase</keyword>
<dbReference type="PROSITE" id="PS00764">
    <property type="entry name" value="ENDONUCLEASE_III_1"/>
    <property type="match status" value="1"/>
</dbReference>
<dbReference type="InterPro" id="IPR015797">
    <property type="entry name" value="NUDIX_hydrolase-like_dom_sf"/>
</dbReference>
<dbReference type="InterPro" id="IPR003651">
    <property type="entry name" value="Endonuclease3_FeS-loop_motif"/>
</dbReference>
<evidence type="ECO:0000256" key="12">
    <source>
        <dbReference type="ARBA" id="ARBA00023204"/>
    </source>
</evidence>
<dbReference type="GO" id="GO:0000701">
    <property type="term" value="F:purine-specific mismatch base pair DNA N-glycosylase activity"/>
    <property type="evidence" value="ECO:0007669"/>
    <property type="project" value="UniProtKB-EC"/>
</dbReference>
<dbReference type="SUPFAM" id="SSF55811">
    <property type="entry name" value="Nudix"/>
    <property type="match status" value="1"/>
</dbReference>
<evidence type="ECO:0000256" key="7">
    <source>
        <dbReference type="ARBA" id="ARBA00022723"/>
    </source>
</evidence>
<dbReference type="Pfam" id="PF14815">
    <property type="entry name" value="NUDIX_4"/>
    <property type="match status" value="1"/>
</dbReference>
<dbReference type="InterPro" id="IPR011257">
    <property type="entry name" value="DNA_glycosylase"/>
</dbReference>
<keyword evidence="6" id="KW-0004">4Fe-4S</keyword>
<keyword evidence="9 16" id="KW-0378">Hydrolase</keyword>
<dbReference type="Proteomes" id="UP001596997">
    <property type="component" value="Unassembled WGS sequence"/>
</dbReference>
<evidence type="ECO:0000256" key="9">
    <source>
        <dbReference type="ARBA" id="ARBA00022801"/>
    </source>
</evidence>
<dbReference type="InterPro" id="IPR005760">
    <property type="entry name" value="A/G_AdeGlyc_MutY"/>
</dbReference>
<evidence type="ECO:0000256" key="13">
    <source>
        <dbReference type="ARBA" id="ARBA00023295"/>
    </source>
</evidence>
<name>A0ABW3I487_9FLAO</name>
<evidence type="ECO:0000256" key="4">
    <source>
        <dbReference type="ARBA" id="ARBA00012045"/>
    </source>
</evidence>
<dbReference type="RefSeq" id="WP_377715994.1">
    <property type="nucleotide sequence ID" value="NZ_JBHTJM010000009.1"/>
</dbReference>
<evidence type="ECO:0000256" key="14">
    <source>
        <dbReference type="RuleBase" id="RU365096"/>
    </source>
</evidence>
<dbReference type="EMBL" id="JBHTJM010000009">
    <property type="protein sequence ID" value="MFD0964447.1"/>
    <property type="molecule type" value="Genomic_DNA"/>
</dbReference>
<protein>
    <recommendedName>
        <fullName evidence="5 14">Adenine DNA glycosylase</fullName>
        <ecNumber evidence="4 14">3.2.2.31</ecNumber>
    </recommendedName>
</protein>
<dbReference type="EC" id="3.2.2.31" evidence="4 14"/>
<keyword evidence="7" id="KW-0479">Metal-binding</keyword>
<evidence type="ECO:0000313" key="17">
    <source>
        <dbReference type="Proteomes" id="UP001596997"/>
    </source>
</evidence>
<comment type="caution">
    <text evidence="16">The sequence shown here is derived from an EMBL/GenBank/DDBJ whole genome shotgun (WGS) entry which is preliminary data.</text>
</comment>
<dbReference type="CDD" id="cd03431">
    <property type="entry name" value="NUDIX_DNA_Glycosylase_C-MutY"/>
    <property type="match status" value="1"/>
</dbReference>
<evidence type="ECO:0000256" key="3">
    <source>
        <dbReference type="ARBA" id="ARBA00008343"/>
    </source>
</evidence>
<evidence type="ECO:0000256" key="5">
    <source>
        <dbReference type="ARBA" id="ARBA00022023"/>
    </source>
</evidence>
<keyword evidence="11" id="KW-0411">Iron-sulfur</keyword>
<comment type="cofactor">
    <cofactor evidence="14">
        <name>[4Fe-4S] cluster</name>
        <dbReference type="ChEBI" id="CHEBI:49883"/>
    </cofactor>
    <text evidence="14">Binds 1 [4Fe-4S] cluster.</text>
</comment>
<dbReference type="SMART" id="SM00478">
    <property type="entry name" value="ENDO3c"/>
    <property type="match status" value="1"/>
</dbReference>
<proteinExistence type="inferred from homology"/>
<evidence type="ECO:0000256" key="2">
    <source>
        <dbReference type="ARBA" id="ARBA00002933"/>
    </source>
</evidence>
<keyword evidence="10 14" id="KW-0408">Iron</keyword>